<dbReference type="GO" id="GO:0006164">
    <property type="term" value="P:purine nucleotide biosynthetic process"/>
    <property type="evidence" value="ECO:0007669"/>
    <property type="project" value="TreeGrafter"/>
</dbReference>
<dbReference type="InterPro" id="IPR000842">
    <property type="entry name" value="PRib_PP_synth_CS"/>
</dbReference>
<organism evidence="11">
    <name type="scientific">candidate division TA06 bacterium ADurb.Bin131</name>
    <dbReference type="NCBI Taxonomy" id="1852827"/>
    <lineage>
        <taxon>Bacteria</taxon>
        <taxon>Bacteria division TA06</taxon>
    </lineage>
</organism>
<dbReference type="GO" id="GO:0002189">
    <property type="term" value="C:ribose phosphate diphosphokinase complex"/>
    <property type="evidence" value="ECO:0007669"/>
    <property type="project" value="TreeGrafter"/>
</dbReference>
<comment type="function">
    <text evidence="9">Involved in the biosynthesis of the central metabolite phospho-alpha-D-ribosyl-1-pyrophosphate (PRPP) via the transfer of pyrophosphoryl group from ATP to 1-hydroxyl of ribose-5-phosphate (Rib-5-P).</text>
</comment>
<feature type="binding site" evidence="9">
    <location>
        <position position="169"/>
    </location>
    <ligand>
        <name>Mg(2+)</name>
        <dbReference type="ChEBI" id="CHEBI:18420"/>
    </ligand>
</feature>
<dbReference type="CDD" id="cd06223">
    <property type="entry name" value="PRTases_typeI"/>
    <property type="match status" value="1"/>
</dbReference>
<sequence length="309" mass="33927">MNNCLIFTGNANRLLAERIAKYLEKPLGIMDVSRFTDGEIFVKIEENSRGKDVFIIQPTCSPVNENLMELLIILDAFRRASPRRITAVLPYYGYARQDRKDKPRVPITAKLVANLFVAAGAQRILTMDLHAAQIQGFFDIPVDHLFAAPVIINYLKSKNLKNPVIVAPDVGSVKMARSFAKRLNAPLAIVDKRRDNPGSVEAIHLIGDVSNCEAIIVDDLISTGSTVIEATRVLLENNASKVITTCTHAVFSGDAITKLVDCGLSEIVITDTIPHNNLPEKITTLSVANLLGEAIKRIHEESSVSSLFL</sequence>
<comment type="subunit">
    <text evidence="9">Homohexamer.</text>
</comment>
<dbReference type="GO" id="GO:0009156">
    <property type="term" value="P:ribonucleoside monophosphate biosynthetic process"/>
    <property type="evidence" value="ECO:0007669"/>
    <property type="project" value="InterPro"/>
</dbReference>
<keyword evidence="5 9" id="KW-0418">Kinase</keyword>
<dbReference type="NCBIfam" id="TIGR01251">
    <property type="entry name" value="ribP_PPkin"/>
    <property type="match status" value="1"/>
</dbReference>
<comment type="subcellular location">
    <subcellularLocation>
        <location evidence="9">Cytoplasm</location>
    </subcellularLocation>
</comment>
<dbReference type="GO" id="GO:0005737">
    <property type="term" value="C:cytoplasm"/>
    <property type="evidence" value="ECO:0007669"/>
    <property type="project" value="UniProtKB-SubCell"/>
</dbReference>
<accession>A0A1V6C9T9</accession>
<dbReference type="GO" id="GO:0000287">
    <property type="term" value="F:magnesium ion binding"/>
    <property type="evidence" value="ECO:0007669"/>
    <property type="project" value="UniProtKB-UniRule"/>
</dbReference>
<feature type="binding site" evidence="9">
    <location>
        <begin position="96"/>
        <end position="97"/>
    </location>
    <ligand>
        <name>ATP</name>
        <dbReference type="ChEBI" id="CHEBI:30616"/>
    </ligand>
</feature>
<comment type="caution">
    <text evidence="9">Lacks conserved residue(s) required for the propagation of feature annotation.</text>
</comment>
<dbReference type="Pfam" id="PF13793">
    <property type="entry name" value="Pribosyltran_N"/>
    <property type="match status" value="1"/>
</dbReference>
<dbReference type="GO" id="GO:0016301">
    <property type="term" value="F:kinase activity"/>
    <property type="evidence" value="ECO:0007669"/>
    <property type="project" value="UniProtKB-KW"/>
</dbReference>
<evidence type="ECO:0000256" key="6">
    <source>
        <dbReference type="ARBA" id="ARBA00022840"/>
    </source>
</evidence>
<dbReference type="PANTHER" id="PTHR10210">
    <property type="entry name" value="RIBOSE-PHOSPHATE DIPHOSPHOKINASE FAMILY MEMBER"/>
    <property type="match status" value="1"/>
</dbReference>
<dbReference type="Proteomes" id="UP000485562">
    <property type="component" value="Unassembled WGS sequence"/>
</dbReference>
<comment type="caution">
    <text evidence="11">The sequence shown here is derived from an EMBL/GenBank/DDBJ whole genome shotgun (WGS) entry which is preliminary data.</text>
</comment>
<dbReference type="FunFam" id="3.40.50.2020:FF:000014">
    <property type="entry name" value="Ribose-phosphate pyrophosphokinase 1"/>
    <property type="match status" value="1"/>
</dbReference>
<keyword evidence="9" id="KW-0963">Cytoplasm</keyword>
<dbReference type="AlphaFoldDB" id="A0A1V6C9T9"/>
<proteinExistence type="inferred from homology"/>
<dbReference type="InterPro" id="IPR037515">
    <property type="entry name" value="Rib-P_diPkinase_bac"/>
</dbReference>
<dbReference type="GO" id="GO:0004749">
    <property type="term" value="F:ribose phosphate diphosphokinase activity"/>
    <property type="evidence" value="ECO:0007669"/>
    <property type="project" value="UniProtKB-UniRule"/>
</dbReference>
<feature type="active site" evidence="9">
    <location>
        <position position="192"/>
    </location>
</feature>
<feature type="binding site" evidence="9">
    <location>
        <position position="130"/>
    </location>
    <ligand>
        <name>Mg(2+)</name>
        <dbReference type="ChEBI" id="CHEBI:18420"/>
    </ligand>
</feature>
<evidence type="ECO:0000256" key="8">
    <source>
        <dbReference type="ARBA" id="ARBA00049535"/>
    </source>
</evidence>
<comment type="cofactor">
    <cofactor evidence="9">
        <name>Mg(2+)</name>
        <dbReference type="ChEBI" id="CHEBI:18420"/>
    </cofactor>
    <text evidence="9">Binds 2 Mg(2+) ions per subunit.</text>
</comment>
<keyword evidence="1 9" id="KW-0808">Transferase</keyword>
<evidence type="ECO:0000256" key="1">
    <source>
        <dbReference type="ARBA" id="ARBA00022679"/>
    </source>
</evidence>
<feature type="binding site" evidence="9">
    <location>
        <position position="194"/>
    </location>
    <ligand>
        <name>D-ribose 5-phosphate</name>
        <dbReference type="ChEBI" id="CHEBI:78346"/>
    </ligand>
</feature>
<dbReference type="HAMAP" id="MF_00583_B">
    <property type="entry name" value="RibP_PPkinase_B"/>
    <property type="match status" value="1"/>
</dbReference>
<evidence type="ECO:0000256" key="9">
    <source>
        <dbReference type="HAMAP-Rule" id="MF_00583"/>
    </source>
</evidence>
<protein>
    <recommendedName>
        <fullName evidence="9">Ribose-phosphate pyrophosphokinase</fullName>
        <shortName evidence="9">RPPK</shortName>
        <ecNumber evidence="9">2.7.6.1</ecNumber>
    </recommendedName>
    <alternativeName>
        <fullName evidence="9">5-phospho-D-ribosyl alpha-1-diphosphate synthase</fullName>
    </alternativeName>
    <alternativeName>
        <fullName evidence="9">Phosphoribosyl diphosphate synthase</fullName>
    </alternativeName>
    <alternativeName>
        <fullName evidence="9">Phosphoribosyl pyrophosphate synthase</fullName>
        <shortName evidence="9">P-Rib-PP synthase</shortName>
        <shortName evidence="9">PRPP synthase</shortName>
        <shortName evidence="9">PRPPase</shortName>
    </alternativeName>
</protein>
<dbReference type="Pfam" id="PF14572">
    <property type="entry name" value="Pribosyl_synth"/>
    <property type="match status" value="1"/>
</dbReference>
<dbReference type="EC" id="2.7.6.1" evidence="9"/>
<dbReference type="PANTHER" id="PTHR10210:SF32">
    <property type="entry name" value="RIBOSE-PHOSPHATE PYROPHOSPHOKINASE 2"/>
    <property type="match status" value="1"/>
</dbReference>
<dbReference type="GO" id="GO:0005524">
    <property type="term" value="F:ATP binding"/>
    <property type="evidence" value="ECO:0007669"/>
    <property type="project" value="UniProtKB-KW"/>
</dbReference>
<dbReference type="NCBIfam" id="NF002320">
    <property type="entry name" value="PRK01259.1"/>
    <property type="match status" value="1"/>
</dbReference>
<keyword evidence="2 9" id="KW-0479">Metal-binding</keyword>
<dbReference type="SMART" id="SM01400">
    <property type="entry name" value="Pribosyltran_N"/>
    <property type="match status" value="1"/>
</dbReference>
<keyword evidence="7 9" id="KW-0460">Magnesium</keyword>
<keyword evidence="3 9" id="KW-0545">Nucleotide biosynthesis</keyword>
<name>A0A1V6C9T9_UNCT6</name>
<comment type="catalytic activity">
    <reaction evidence="8 9">
        <text>D-ribose 5-phosphate + ATP = 5-phospho-alpha-D-ribose 1-diphosphate + AMP + H(+)</text>
        <dbReference type="Rhea" id="RHEA:15609"/>
        <dbReference type="ChEBI" id="CHEBI:15378"/>
        <dbReference type="ChEBI" id="CHEBI:30616"/>
        <dbReference type="ChEBI" id="CHEBI:58017"/>
        <dbReference type="ChEBI" id="CHEBI:78346"/>
        <dbReference type="ChEBI" id="CHEBI:456215"/>
        <dbReference type="EC" id="2.7.6.1"/>
    </reaction>
</comment>
<dbReference type="PROSITE" id="PS00114">
    <property type="entry name" value="PRPP_SYNTHASE"/>
    <property type="match status" value="1"/>
</dbReference>
<keyword evidence="6 9" id="KW-0067">ATP-binding</keyword>
<dbReference type="Gene3D" id="3.40.50.2020">
    <property type="match status" value="2"/>
</dbReference>
<dbReference type="InterPro" id="IPR000836">
    <property type="entry name" value="PRTase_dom"/>
</dbReference>
<dbReference type="EMBL" id="MWDQ01000073">
    <property type="protein sequence ID" value="OQB73624.1"/>
    <property type="molecule type" value="Genomic_DNA"/>
</dbReference>
<gene>
    <name evidence="9 11" type="primary">prs</name>
    <name evidence="11" type="ORF">BWX89_00882</name>
</gene>
<dbReference type="SUPFAM" id="SSF53271">
    <property type="entry name" value="PRTase-like"/>
    <property type="match status" value="1"/>
</dbReference>
<evidence type="ECO:0000256" key="3">
    <source>
        <dbReference type="ARBA" id="ARBA00022727"/>
    </source>
</evidence>
<comment type="pathway">
    <text evidence="9">Metabolic intermediate biosynthesis; 5-phospho-alpha-D-ribose 1-diphosphate biosynthesis; 5-phospho-alpha-D-ribose 1-diphosphate from D-ribose 5-phosphate (route I): step 1/1.</text>
</comment>
<feature type="domain" description="Ribose-phosphate pyrophosphokinase N-terminal" evidence="10">
    <location>
        <begin position="5"/>
        <end position="120"/>
    </location>
</feature>
<evidence type="ECO:0000256" key="2">
    <source>
        <dbReference type="ARBA" id="ARBA00022723"/>
    </source>
</evidence>
<dbReference type="UniPathway" id="UPA00087">
    <property type="reaction ID" value="UER00172"/>
</dbReference>
<evidence type="ECO:0000256" key="7">
    <source>
        <dbReference type="ARBA" id="ARBA00022842"/>
    </source>
</evidence>
<feature type="binding site" evidence="9">
    <location>
        <begin position="37"/>
        <end position="39"/>
    </location>
    <ligand>
        <name>ATP</name>
        <dbReference type="ChEBI" id="CHEBI:30616"/>
    </ligand>
</feature>
<dbReference type="InterPro" id="IPR029057">
    <property type="entry name" value="PRTase-like"/>
</dbReference>
<evidence type="ECO:0000313" key="11">
    <source>
        <dbReference type="EMBL" id="OQB73624.1"/>
    </source>
</evidence>
<evidence type="ECO:0000256" key="5">
    <source>
        <dbReference type="ARBA" id="ARBA00022777"/>
    </source>
</evidence>
<dbReference type="InterPro" id="IPR029099">
    <property type="entry name" value="Pribosyltran_N"/>
</dbReference>
<keyword evidence="4 9" id="KW-0547">Nucleotide-binding</keyword>
<feature type="binding site" evidence="9">
    <location>
        <position position="218"/>
    </location>
    <ligand>
        <name>D-ribose 5-phosphate</name>
        <dbReference type="ChEBI" id="CHEBI:78346"/>
    </ligand>
</feature>
<evidence type="ECO:0000259" key="10">
    <source>
        <dbReference type="Pfam" id="PF13793"/>
    </source>
</evidence>
<dbReference type="GO" id="GO:0006015">
    <property type="term" value="P:5-phosphoribose 1-diphosphate biosynthetic process"/>
    <property type="evidence" value="ECO:0007669"/>
    <property type="project" value="UniProtKB-UniRule"/>
</dbReference>
<reference evidence="11" key="1">
    <citation type="submission" date="2017-02" db="EMBL/GenBank/DDBJ databases">
        <title>Delving into the versatile metabolic prowess of the omnipresent phylum Bacteroidetes.</title>
        <authorList>
            <person name="Nobu M.K."/>
            <person name="Mei R."/>
            <person name="Narihiro T."/>
            <person name="Kuroda K."/>
            <person name="Liu W.-T."/>
        </authorList>
    </citation>
    <scope>NUCLEOTIDE SEQUENCE</scope>
    <source>
        <strain evidence="11">ADurb.Bin131</strain>
    </source>
</reference>
<dbReference type="InterPro" id="IPR005946">
    <property type="entry name" value="Rib-P_diPkinase"/>
</dbReference>
<evidence type="ECO:0000256" key="4">
    <source>
        <dbReference type="ARBA" id="ARBA00022741"/>
    </source>
</evidence>
<comment type="similarity">
    <text evidence="9">Belongs to the ribose-phosphate pyrophosphokinase family. Class I subfamily.</text>
</comment>
<dbReference type="FunFam" id="3.40.50.2020:FF:000002">
    <property type="entry name" value="Ribose-phosphate pyrophosphokinase"/>
    <property type="match status" value="1"/>
</dbReference>